<feature type="compositionally biased region" description="Low complexity" evidence="2">
    <location>
        <begin position="27"/>
        <end position="47"/>
    </location>
</feature>
<feature type="compositionally biased region" description="Polar residues" evidence="2">
    <location>
        <begin position="10"/>
        <end position="25"/>
    </location>
</feature>
<feature type="compositionally biased region" description="Low complexity" evidence="2">
    <location>
        <begin position="522"/>
        <end position="536"/>
    </location>
</feature>
<accession>D2VE17</accession>
<feature type="coiled-coil region" evidence="1">
    <location>
        <begin position="319"/>
        <end position="346"/>
    </location>
</feature>
<reference evidence="3 4" key="1">
    <citation type="journal article" date="2010" name="Cell">
        <title>The genome of Naegleria gruberi illuminates early eukaryotic versatility.</title>
        <authorList>
            <person name="Fritz-Laylin L.K."/>
            <person name="Prochnik S.E."/>
            <person name="Ginger M.L."/>
            <person name="Dacks J.B."/>
            <person name="Carpenter M.L."/>
            <person name="Field M.C."/>
            <person name="Kuo A."/>
            <person name="Paredez A."/>
            <person name="Chapman J."/>
            <person name="Pham J."/>
            <person name="Shu S."/>
            <person name="Neupane R."/>
            <person name="Cipriano M."/>
            <person name="Mancuso J."/>
            <person name="Tu H."/>
            <person name="Salamov A."/>
            <person name="Lindquist E."/>
            <person name="Shapiro H."/>
            <person name="Lucas S."/>
            <person name="Grigoriev I.V."/>
            <person name="Cande W.Z."/>
            <person name="Fulton C."/>
            <person name="Rokhsar D.S."/>
            <person name="Dawson S.C."/>
        </authorList>
    </citation>
    <scope>NUCLEOTIDE SEQUENCE [LARGE SCALE GENOMIC DNA]</scope>
    <source>
        <strain evidence="3 4">NEG-M</strain>
    </source>
</reference>
<feature type="region of interest" description="Disordered" evidence="2">
    <location>
        <begin position="406"/>
        <end position="433"/>
    </location>
</feature>
<dbReference type="KEGG" id="ngr:NAEGRDRAFT_67117"/>
<evidence type="ECO:0000256" key="2">
    <source>
        <dbReference type="SAM" id="MobiDB-lite"/>
    </source>
</evidence>
<gene>
    <name evidence="3" type="ORF">NAEGRDRAFT_67117</name>
</gene>
<dbReference type="GeneID" id="8850308"/>
<evidence type="ECO:0000256" key="1">
    <source>
        <dbReference type="SAM" id="Coils"/>
    </source>
</evidence>
<dbReference type="Proteomes" id="UP000006671">
    <property type="component" value="Unassembled WGS sequence"/>
</dbReference>
<dbReference type="OMA" id="FICKSPT"/>
<feature type="region of interest" description="Disordered" evidence="2">
    <location>
        <begin position="1"/>
        <end position="302"/>
    </location>
</feature>
<dbReference type="OrthoDB" id="10467610at2759"/>
<dbReference type="InParanoid" id="D2VE17"/>
<evidence type="ECO:0000313" key="3">
    <source>
        <dbReference type="EMBL" id="EFC44999.1"/>
    </source>
</evidence>
<sequence length="719" mass="81822">MFRGGKPTASRVSTNIQKPSTNRVLPSSASSKGGTSASSGVKGVVTTPSTPKTRLSAASSVVRTSSSSQPQPSKSPSNIGKNNIHYNHRNPSEDISRESNNSKIEEEDDDDMEIMSVNDQYQYLKDSNKSKDQNSSIKSIRSSRSSKSNRSTMSEMGMSDDSIPLKMKKKVQIETPRERDYRDSRDSSSTRSIPTEEQNEDFGEEQSVSSSNNSLHILSSVRRKLKEEEAEEEQPVNNNPRPSRIAEYIKRFRTAPPTQRSERKRLEFEDEKEEPIPVPRNERRKSPELESLVTNSREDNRSWMKRAMQSSIDSSHPSIRNINQMKESIKQEIMDVEDNIERAKRYSQFNLDEEEALALSTQDHFSYMDTLDFNINELNNITDLALENGSFKMFGNVESILSKLSNEKTNQSKDSINSEKKMDETSDSSDEEKLDEMFRKGVLSRLQSIGLHESYLDLESYDILSSNEKPKIENVKVDKLDELKKESEQVEKLLQGKKSRENSIILEKEKELPKLTQKDSNHSILSSVKSSSQSLLSEEKSPSKYEISIDHEDMEEGFFPVVTIKSDKSGPVVSQSMESLESDNSAFESRQLDFVDEEELIQRQKKSELTPPMMTESIDSLLGKSIESVSSVSSANDNDMSTMGYCQRMIEQMVSSEPEPEPEKPIIEKSIEKKEVIDINDDNHELFTNDYICQTLRQKIDQLKSRLVELEKKDSLLKY</sequence>
<feature type="compositionally biased region" description="Low complexity" evidence="2">
    <location>
        <begin position="207"/>
        <end position="220"/>
    </location>
</feature>
<feature type="compositionally biased region" description="Low complexity" evidence="2">
    <location>
        <begin position="133"/>
        <end position="151"/>
    </location>
</feature>
<feature type="compositionally biased region" description="Low complexity" evidence="2">
    <location>
        <begin position="56"/>
        <end position="77"/>
    </location>
</feature>
<dbReference type="VEuPathDB" id="AmoebaDB:NAEGRDRAFT_67117"/>
<evidence type="ECO:0000313" key="4">
    <source>
        <dbReference type="Proteomes" id="UP000006671"/>
    </source>
</evidence>
<feature type="region of interest" description="Disordered" evidence="2">
    <location>
        <begin position="515"/>
        <end position="540"/>
    </location>
</feature>
<dbReference type="AlphaFoldDB" id="D2VE17"/>
<name>D2VE17_NAEGR</name>
<protein>
    <submittedName>
        <fullName evidence="3">Predicted protein</fullName>
    </submittedName>
</protein>
<feature type="compositionally biased region" description="Basic and acidic residues" evidence="2">
    <location>
        <begin position="171"/>
        <end position="188"/>
    </location>
</feature>
<dbReference type="RefSeq" id="XP_002677743.1">
    <property type="nucleotide sequence ID" value="XM_002677697.1"/>
</dbReference>
<keyword evidence="4" id="KW-1185">Reference proteome</keyword>
<dbReference type="EMBL" id="GG738865">
    <property type="protein sequence ID" value="EFC44999.1"/>
    <property type="molecule type" value="Genomic_DNA"/>
</dbReference>
<feature type="compositionally biased region" description="Polar residues" evidence="2">
    <location>
        <begin position="406"/>
        <end position="415"/>
    </location>
</feature>
<proteinExistence type="predicted"/>
<keyword evidence="1" id="KW-0175">Coiled coil</keyword>
<organism evidence="4">
    <name type="scientific">Naegleria gruberi</name>
    <name type="common">Amoeba</name>
    <dbReference type="NCBI Taxonomy" id="5762"/>
    <lineage>
        <taxon>Eukaryota</taxon>
        <taxon>Discoba</taxon>
        <taxon>Heterolobosea</taxon>
        <taxon>Tetramitia</taxon>
        <taxon>Eutetramitia</taxon>
        <taxon>Vahlkampfiidae</taxon>
        <taxon>Naegleria</taxon>
    </lineage>
</organism>